<dbReference type="PRINTS" id="PR00114">
    <property type="entry name" value="STPHPHTASE"/>
</dbReference>
<dbReference type="SUPFAM" id="SSF56300">
    <property type="entry name" value="Metallo-dependent phosphatases"/>
    <property type="match status" value="1"/>
</dbReference>
<evidence type="ECO:0000256" key="1">
    <source>
        <dbReference type="RuleBase" id="RU004273"/>
    </source>
</evidence>
<name>A0ABR2IP31_9EUKA</name>
<sequence>MEMKSFEYVFECFQPYLKGSVNSGDLLPEIDKSIIQDLIHTSIDILKTKPTVVNVPAPCVIIGDLHGNISDLINILRIFSEYESCHFLFLGDYVDRGLNSIEVMSLLLAMMCKFPNNFFLLRGNHEFACVNRQYGFHEEIQIVYRSHELWLDFQDLFNWLPLAAIVNEQIFCVHGGLSPSLHKIESINALQRPIKNYDDSIISDLVWSDPHDKVQDFSENQRGSGVFYGESAVKTFLQNNNLKLLIRAHQCMADGISTFASNAGVTVFSSSEYSKLIHNKCGVLKIFPKGKIQIFSFQHDCFDTVEPKYTLVINKNGLGIRRLIRRSKNSILNVPASDCKRSSPKKPLINSTKGPSANVKL</sequence>
<comment type="caution">
    <text evidence="4">The sequence shown here is derived from an EMBL/GenBank/DDBJ whole genome shotgun (WGS) entry which is preliminary data.</text>
</comment>
<dbReference type="Proteomes" id="UP001470230">
    <property type="component" value="Unassembled WGS sequence"/>
</dbReference>
<dbReference type="InterPro" id="IPR029052">
    <property type="entry name" value="Metallo-depent_PP-like"/>
</dbReference>
<dbReference type="SMART" id="SM00156">
    <property type="entry name" value="PP2Ac"/>
    <property type="match status" value="1"/>
</dbReference>
<dbReference type="Pfam" id="PF00149">
    <property type="entry name" value="Metallophos"/>
    <property type="match status" value="1"/>
</dbReference>
<dbReference type="PANTHER" id="PTHR11668">
    <property type="entry name" value="SERINE/THREONINE PROTEIN PHOSPHATASE"/>
    <property type="match status" value="1"/>
</dbReference>
<proteinExistence type="inferred from homology"/>
<dbReference type="InterPro" id="IPR006186">
    <property type="entry name" value="Ser/Thr-sp_prot-phosphatase"/>
</dbReference>
<dbReference type="Gene3D" id="3.60.21.10">
    <property type="match status" value="1"/>
</dbReference>
<feature type="region of interest" description="Disordered" evidence="2">
    <location>
        <begin position="335"/>
        <end position="361"/>
    </location>
</feature>
<keyword evidence="5" id="KW-1185">Reference proteome</keyword>
<dbReference type="EMBL" id="JAPFFF010000015">
    <property type="protein sequence ID" value="KAK8866647.1"/>
    <property type="molecule type" value="Genomic_DNA"/>
</dbReference>
<accession>A0ABR2IP31</accession>
<dbReference type="InterPro" id="IPR050341">
    <property type="entry name" value="PP1_catalytic_subunit"/>
</dbReference>
<evidence type="ECO:0000313" key="5">
    <source>
        <dbReference type="Proteomes" id="UP001470230"/>
    </source>
</evidence>
<protein>
    <recommendedName>
        <fullName evidence="1">Serine/threonine-protein phosphatase</fullName>
        <ecNumber evidence="1">3.1.3.16</ecNumber>
    </recommendedName>
</protein>
<feature type="domain" description="Serine/threonine specific protein phosphatases" evidence="3">
    <location>
        <begin position="121"/>
        <end position="126"/>
    </location>
</feature>
<reference evidence="4 5" key="1">
    <citation type="submission" date="2024-04" db="EMBL/GenBank/DDBJ databases">
        <title>Tritrichomonas musculus Genome.</title>
        <authorList>
            <person name="Alves-Ferreira E."/>
            <person name="Grigg M."/>
            <person name="Lorenzi H."/>
            <person name="Galac M."/>
        </authorList>
    </citation>
    <scope>NUCLEOTIDE SEQUENCE [LARGE SCALE GENOMIC DNA]</scope>
    <source>
        <strain evidence="4 5">EAF2021</strain>
    </source>
</reference>
<evidence type="ECO:0000259" key="3">
    <source>
        <dbReference type="PROSITE" id="PS00125"/>
    </source>
</evidence>
<dbReference type="EC" id="3.1.3.16" evidence="1"/>
<comment type="similarity">
    <text evidence="1">Belongs to the PPP phosphatase family.</text>
</comment>
<dbReference type="PROSITE" id="PS00125">
    <property type="entry name" value="SER_THR_PHOSPHATASE"/>
    <property type="match status" value="1"/>
</dbReference>
<dbReference type="CDD" id="cd00144">
    <property type="entry name" value="MPP_PPP_family"/>
    <property type="match status" value="1"/>
</dbReference>
<organism evidence="4 5">
    <name type="scientific">Tritrichomonas musculus</name>
    <dbReference type="NCBI Taxonomy" id="1915356"/>
    <lineage>
        <taxon>Eukaryota</taxon>
        <taxon>Metamonada</taxon>
        <taxon>Parabasalia</taxon>
        <taxon>Tritrichomonadida</taxon>
        <taxon>Tritrichomonadidae</taxon>
        <taxon>Tritrichomonas</taxon>
    </lineage>
</organism>
<gene>
    <name evidence="4" type="ORF">M9Y10_009613</name>
</gene>
<evidence type="ECO:0000256" key="2">
    <source>
        <dbReference type="SAM" id="MobiDB-lite"/>
    </source>
</evidence>
<evidence type="ECO:0000313" key="4">
    <source>
        <dbReference type="EMBL" id="KAK8866647.1"/>
    </source>
</evidence>
<keyword evidence="1" id="KW-0378">Hydrolase</keyword>
<dbReference type="InterPro" id="IPR004843">
    <property type="entry name" value="Calcineurin-like_PHP"/>
</dbReference>
<comment type="catalytic activity">
    <reaction evidence="1">
        <text>O-phospho-L-threonyl-[protein] + H2O = L-threonyl-[protein] + phosphate</text>
        <dbReference type="Rhea" id="RHEA:47004"/>
        <dbReference type="Rhea" id="RHEA-COMP:11060"/>
        <dbReference type="Rhea" id="RHEA-COMP:11605"/>
        <dbReference type="ChEBI" id="CHEBI:15377"/>
        <dbReference type="ChEBI" id="CHEBI:30013"/>
        <dbReference type="ChEBI" id="CHEBI:43474"/>
        <dbReference type="ChEBI" id="CHEBI:61977"/>
        <dbReference type="EC" id="3.1.3.16"/>
    </reaction>
</comment>
<dbReference type="PANTHER" id="PTHR11668:SF494">
    <property type="entry name" value="PROTEIN PHOSPHATASE, PUTATIVE-RELATED"/>
    <property type="match status" value="1"/>
</dbReference>